<reference evidence="1 2" key="1">
    <citation type="submission" date="2020-08" db="EMBL/GenBank/DDBJ databases">
        <title>Genomic Encyclopedia of Type Strains, Phase IV (KMG-V): Genome sequencing to study the core and pangenomes of soil and plant-associated prokaryotes.</title>
        <authorList>
            <person name="Whitman W."/>
        </authorList>
    </citation>
    <scope>NUCLEOTIDE SEQUENCE [LARGE SCALE GENOMIC DNA]</scope>
    <source>
        <strain evidence="1 2">SEMIA 4084</strain>
    </source>
</reference>
<keyword evidence="2" id="KW-1185">Reference proteome</keyword>
<sequence>MRTDAARSMPQAILIQTIREVAGEVSPAA</sequence>
<protein>
    <submittedName>
        <fullName evidence="1">Uncharacterized protein</fullName>
    </submittedName>
</protein>
<accession>A0A7W8X8P7</accession>
<proteinExistence type="predicted"/>
<name>A0A7W8X8P7_9HYPH</name>
<comment type="caution">
    <text evidence="1">The sequence shown here is derived from an EMBL/GenBank/DDBJ whole genome shotgun (WGS) entry which is preliminary data.</text>
</comment>
<organism evidence="1 2">
    <name type="scientific">Rhizobium giardinii</name>
    <dbReference type="NCBI Taxonomy" id="56731"/>
    <lineage>
        <taxon>Bacteria</taxon>
        <taxon>Pseudomonadati</taxon>
        <taxon>Pseudomonadota</taxon>
        <taxon>Alphaproteobacteria</taxon>
        <taxon>Hyphomicrobiales</taxon>
        <taxon>Rhizobiaceae</taxon>
        <taxon>Rhizobium/Agrobacterium group</taxon>
        <taxon>Rhizobium</taxon>
    </lineage>
</organism>
<gene>
    <name evidence="1" type="ORF">GGD55_002600</name>
</gene>
<evidence type="ECO:0000313" key="1">
    <source>
        <dbReference type="EMBL" id="MBB5535896.1"/>
    </source>
</evidence>
<evidence type="ECO:0000313" key="2">
    <source>
        <dbReference type="Proteomes" id="UP000585507"/>
    </source>
</evidence>
<dbReference type="AlphaFoldDB" id="A0A7W8X8P7"/>
<dbReference type="EMBL" id="JACHBK010000005">
    <property type="protein sequence ID" value="MBB5535896.1"/>
    <property type="molecule type" value="Genomic_DNA"/>
</dbReference>
<dbReference type="Proteomes" id="UP000585507">
    <property type="component" value="Unassembled WGS sequence"/>
</dbReference>